<feature type="compositionally biased region" description="Basic residues" evidence="7">
    <location>
        <begin position="990"/>
        <end position="1002"/>
    </location>
</feature>
<dbReference type="Gene3D" id="3.30.40.10">
    <property type="entry name" value="Zinc/RING finger domain, C3HC4 (zinc finger)"/>
    <property type="match status" value="2"/>
</dbReference>
<comment type="caution">
    <text evidence="10">The sequence shown here is derived from an EMBL/GenBank/DDBJ whole genome shotgun (WGS) entry which is preliminary data.</text>
</comment>
<sequence length="1658" mass="187060">MDSEGIGLKRRGAKRKRKDVLSVETDGDVKRRSIETSFKALLGSYVSKDVEGTDIILGRVVECAKGEYRVIYLDGSCEYMGHRKVRRTLIRDNAFDKKLDAMRNELDKLILNKCANENTTKLGNAVAGAKSLSQSVSSNCGTCTKACKCAHKVSSVVPPPPVLPPSTGNIGVPEECAADLLCVYTFLRSFSIPLCLSPFGLNDFVGSLICSVQNTLLDSIHVALMHCLQRHFEALKSDGSELALKYLRSMDWSMIDLLTWPISIVQYLMISKCSEGKRWKEFYFNALRKEYYALSVCSKLMALRKLCDDALDSAEIRAEIDMHNALKVITNKEVVDASKGRPRRNHHRSPKTSVCYDQEDIIDDDERKTQSSTNSNSSDYESTGADHDGNDYECRLCGMDGKLLCCDGCPLVYHSWCVGVSKRSMPEGEWYCPECTTKRIDPRISKEMCQRGAECFGVDPYEQVFLGTCNHLLVIKILSDTDICIRYYHQNDIQRVLHTLHSSVQHNTMYAGLCEAIQQYWKISMDDQSIIETPTKSESKMEDGECLAPSYVFLGKKSFDVSQLPENEKVACSITDFDSVNMADSLEKSKGTKEQAFGLTSQQVDPCYLAHLNLGENLKLIQYASCTSKNISSSDTIDIPKYTGTPLKDQPYINHYTRGDYAASAASAFVQLKDLSAEYKSSELHFKISLQEKAFSSATIWYFWPDPENKLVEGPREKCGWCLNCKADLSKRGCLLNAAASNAIRATMKKNSAICLTKDRERSLYGIVTYMLNLEESLHSLTFGPFRSPIYRKMWRKQVEQALTSSQIKSLLLQLEKNICLIAFKREWIKLVDECSVESAVSQNTANVVGSSHKRGPGGRRGRKQGNIPVVTTDNDQDRSKHFIWWRGGIVSKLVFHRGMLPCSMAKKSARQEESLHSLTFGPFRSPIYRKMWRKQVEQALTSSQIKSLLLQLEKNICLIAFKREWIKLVDECSVESAVSQNTANVVGSSHKRGPGGRRGRKQGNIPVVTTDNDQDRSKHFIWWRGGIVSKLVFHRGMLPCSMAKKSARQGQSRKIPSVSYVEGVEIPKRTQRFVWRAAVEMSMNISQLAMQIRYLDSQVRWGDLVRPTKENLDGKGSDAQASLYRNAFICDKRYMESQSQYAVDFRSQKHLPLRITKNAEEEEKNEAGKQIYWILETNLPLYLIKEYEDNMEKVPSQPAKKAVNELSELQKRQLKDSRKDIFSFLLRRRDNLEICRCASCHLDVLIGNAVKCARCKGYCHTQCMVSSTPNMNKEVKFLETCKVCYDIDVVAIEENHDVANTSCLQVKVTQNALTVTNNTPTSSQTENPQNTPTVCKGGNIRDSSVMHQALNHSFEKPTRKGSNAKAESRSRACSWGLVWKKKGFNGTGIDFRLKRILLKGNPNPSDVRCDLCKKAYNKDLMYISCETCNKWYHADALELDESRLLELTGFKCCKCRRIKSPVCPYTEPVEKPASQGRNLRKSAPKQGSLGVDDQRLSIEGATPYSSLSRVEDPQVDMNSLPGSGNIFVGRHLMQNNNMVCLPEYNFSVDLSANIAENSLLLAAESCKGLNLSGNDLDEGVMSDNEALNREDMEFDPRNYVSRDPPVRAVQCQMCSLAEPGPDLCCEICRQWMHRHCSPVEESSGQWPWRCISCREWQ</sequence>
<dbReference type="InterPro" id="IPR019786">
    <property type="entry name" value="Zinc_finger_PHD-type_CS"/>
</dbReference>
<dbReference type="Pfam" id="PF02791">
    <property type="entry name" value="DDT"/>
    <property type="match status" value="1"/>
</dbReference>
<dbReference type="SUPFAM" id="SSF57903">
    <property type="entry name" value="FYVE/PHD zinc finger"/>
    <property type="match status" value="2"/>
</dbReference>
<keyword evidence="3 6" id="KW-0863">Zinc-finger</keyword>
<evidence type="ECO:0000256" key="3">
    <source>
        <dbReference type="ARBA" id="ARBA00022771"/>
    </source>
</evidence>
<dbReference type="InterPro" id="IPR056618">
    <property type="entry name" value="Chromo_PTM"/>
</dbReference>
<feature type="region of interest" description="Disordered" evidence="7">
    <location>
        <begin position="1471"/>
        <end position="1495"/>
    </location>
</feature>
<feature type="region of interest" description="Disordered" evidence="7">
    <location>
        <begin position="846"/>
        <end position="874"/>
    </location>
</feature>
<dbReference type="PANTHER" id="PTHR46508">
    <property type="entry name" value="PHD FINGER FAMILY PROTEIN"/>
    <property type="match status" value="1"/>
</dbReference>
<dbReference type="InterPro" id="IPR011011">
    <property type="entry name" value="Znf_FYVE_PHD"/>
</dbReference>
<evidence type="ECO:0000256" key="7">
    <source>
        <dbReference type="SAM" id="MobiDB-lite"/>
    </source>
</evidence>
<evidence type="ECO:0000256" key="2">
    <source>
        <dbReference type="ARBA" id="ARBA00022723"/>
    </source>
</evidence>
<comment type="subcellular location">
    <subcellularLocation>
        <location evidence="1">Nucleus</location>
    </subcellularLocation>
</comment>
<feature type="domain" description="PHD-type" evidence="8">
    <location>
        <begin position="391"/>
        <end position="438"/>
    </location>
</feature>
<dbReference type="SMART" id="SM00249">
    <property type="entry name" value="PHD"/>
    <property type="match status" value="4"/>
</dbReference>
<dbReference type="InterPro" id="IPR001965">
    <property type="entry name" value="Znf_PHD"/>
</dbReference>
<dbReference type="GO" id="GO:0000785">
    <property type="term" value="C:chromatin"/>
    <property type="evidence" value="ECO:0007669"/>
    <property type="project" value="UniProtKB-ARBA"/>
</dbReference>
<dbReference type="InterPro" id="IPR013083">
    <property type="entry name" value="Znf_RING/FYVE/PHD"/>
</dbReference>
<dbReference type="SMART" id="SM00571">
    <property type="entry name" value="DDT"/>
    <property type="match status" value="1"/>
</dbReference>
<feature type="region of interest" description="Disordered" evidence="7">
    <location>
        <begin position="365"/>
        <end position="385"/>
    </location>
</feature>
<keyword evidence="4" id="KW-0862">Zinc</keyword>
<dbReference type="GO" id="GO:0008270">
    <property type="term" value="F:zinc ion binding"/>
    <property type="evidence" value="ECO:0007669"/>
    <property type="project" value="UniProtKB-KW"/>
</dbReference>
<dbReference type="PROSITE" id="PS01359">
    <property type="entry name" value="ZF_PHD_1"/>
    <property type="match status" value="1"/>
</dbReference>
<evidence type="ECO:0000259" key="8">
    <source>
        <dbReference type="PROSITE" id="PS50016"/>
    </source>
</evidence>
<dbReference type="Pfam" id="PF24294">
    <property type="entry name" value="Chromo_PTM"/>
    <property type="match status" value="1"/>
</dbReference>
<dbReference type="PROSITE" id="PS50827">
    <property type="entry name" value="DDT"/>
    <property type="match status" value="1"/>
</dbReference>
<dbReference type="CDD" id="cd15532">
    <property type="entry name" value="PHD2_CHD_II"/>
    <property type="match status" value="1"/>
</dbReference>
<protein>
    <recommendedName>
        <fullName evidence="11">PHD-type domain-containing protein</fullName>
    </recommendedName>
</protein>
<proteinExistence type="predicted"/>
<feature type="region of interest" description="Disordered" evidence="7">
    <location>
        <begin position="984"/>
        <end position="1012"/>
    </location>
</feature>
<reference evidence="10" key="1">
    <citation type="journal article" date="2016" name="Nat. Genet.">
        <title>A high-quality carrot genome assembly provides new insights into carotenoid accumulation and asterid genome evolution.</title>
        <authorList>
            <person name="Iorizzo M."/>
            <person name="Ellison S."/>
            <person name="Senalik D."/>
            <person name="Zeng P."/>
            <person name="Satapoomin P."/>
            <person name="Huang J."/>
            <person name="Bowman M."/>
            <person name="Iovene M."/>
            <person name="Sanseverino W."/>
            <person name="Cavagnaro P."/>
            <person name="Yildiz M."/>
            <person name="Macko-Podgorni A."/>
            <person name="Moranska E."/>
            <person name="Grzebelus E."/>
            <person name="Grzebelus D."/>
            <person name="Ashrafi H."/>
            <person name="Zheng Z."/>
            <person name="Cheng S."/>
            <person name="Spooner D."/>
            <person name="Van Deynze A."/>
            <person name="Simon P."/>
        </authorList>
    </citation>
    <scope>NUCLEOTIDE SEQUENCE [LARGE SCALE GENOMIC DNA]</scope>
    <source>
        <tissue evidence="10">Leaf</tissue>
    </source>
</reference>
<evidence type="ECO:0000256" key="6">
    <source>
        <dbReference type="PROSITE-ProRule" id="PRU00146"/>
    </source>
</evidence>
<evidence type="ECO:0000259" key="9">
    <source>
        <dbReference type="PROSITE" id="PS50827"/>
    </source>
</evidence>
<dbReference type="Pfam" id="PF00628">
    <property type="entry name" value="PHD"/>
    <property type="match status" value="1"/>
</dbReference>
<keyword evidence="5" id="KW-0539">Nucleus</keyword>
<dbReference type="Gramene" id="KZM95504">
    <property type="protein sequence ID" value="KZM95504"/>
    <property type="gene ID" value="DCAR_018746"/>
</dbReference>
<dbReference type="EMBL" id="LNRQ01000005">
    <property type="protein sequence ID" value="KZM95504.1"/>
    <property type="molecule type" value="Genomic_DNA"/>
</dbReference>
<dbReference type="PROSITE" id="PS50016">
    <property type="entry name" value="ZF_PHD_2"/>
    <property type="match status" value="1"/>
</dbReference>
<keyword evidence="2" id="KW-0479">Metal-binding</keyword>
<dbReference type="InterPro" id="IPR028942">
    <property type="entry name" value="WHIM1_dom"/>
</dbReference>
<dbReference type="InterPro" id="IPR018501">
    <property type="entry name" value="DDT_dom"/>
</dbReference>
<dbReference type="Pfam" id="PF15612">
    <property type="entry name" value="WHIM1"/>
    <property type="match status" value="1"/>
</dbReference>
<gene>
    <name evidence="10" type="ORF">DCAR_018746</name>
</gene>
<feature type="domain" description="DDT" evidence="9">
    <location>
        <begin position="174"/>
        <end position="234"/>
    </location>
</feature>
<evidence type="ECO:0000313" key="10">
    <source>
        <dbReference type="EMBL" id="KZM95504.1"/>
    </source>
</evidence>
<dbReference type="GO" id="GO:0005634">
    <property type="term" value="C:nucleus"/>
    <property type="evidence" value="ECO:0007669"/>
    <property type="project" value="UniProtKB-SubCell"/>
</dbReference>
<feature type="compositionally biased region" description="Basic residues" evidence="7">
    <location>
        <begin position="852"/>
        <end position="864"/>
    </location>
</feature>
<evidence type="ECO:0000256" key="1">
    <source>
        <dbReference type="ARBA" id="ARBA00004123"/>
    </source>
</evidence>
<dbReference type="PANTHER" id="PTHR46508:SF1">
    <property type="entry name" value="PHD FINGER FAMILY PROTEIN"/>
    <property type="match status" value="1"/>
</dbReference>
<evidence type="ECO:0000256" key="4">
    <source>
        <dbReference type="ARBA" id="ARBA00022833"/>
    </source>
</evidence>
<evidence type="ECO:0000256" key="5">
    <source>
        <dbReference type="ARBA" id="ARBA00023242"/>
    </source>
</evidence>
<evidence type="ECO:0008006" key="11">
    <source>
        <dbReference type="Google" id="ProtNLM"/>
    </source>
</evidence>
<dbReference type="STRING" id="79200.A0A164Z890"/>
<dbReference type="CDD" id="cd15489">
    <property type="entry name" value="PHD_SF"/>
    <property type="match status" value="2"/>
</dbReference>
<name>A0A164Z890_DAUCS</name>
<organism evidence="10">
    <name type="scientific">Daucus carota subsp. sativus</name>
    <name type="common">Carrot</name>
    <dbReference type="NCBI Taxonomy" id="79200"/>
    <lineage>
        <taxon>Eukaryota</taxon>
        <taxon>Viridiplantae</taxon>
        <taxon>Streptophyta</taxon>
        <taxon>Embryophyta</taxon>
        <taxon>Tracheophyta</taxon>
        <taxon>Spermatophyta</taxon>
        <taxon>Magnoliopsida</taxon>
        <taxon>eudicotyledons</taxon>
        <taxon>Gunneridae</taxon>
        <taxon>Pentapetalae</taxon>
        <taxon>asterids</taxon>
        <taxon>campanulids</taxon>
        <taxon>Apiales</taxon>
        <taxon>Apiaceae</taxon>
        <taxon>Apioideae</taxon>
        <taxon>Scandiceae</taxon>
        <taxon>Daucinae</taxon>
        <taxon>Daucus</taxon>
        <taxon>Daucus sect. Daucus</taxon>
    </lineage>
</organism>
<dbReference type="InterPro" id="IPR019787">
    <property type="entry name" value="Znf_PHD-finger"/>
</dbReference>
<accession>A0A164Z890</accession>